<dbReference type="PANTHER" id="PTHR39673:SF5">
    <property type="entry name" value="TUNGSTEN-CONTAINING FORMYLMETHANOFURAN DEHYDROGENASE 2 SUBUNIT C"/>
    <property type="match status" value="1"/>
</dbReference>
<protein>
    <recommendedName>
        <fullName evidence="2">Glutamate synthase alpha subunit C-terminal domain-containing protein</fullName>
    </recommendedName>
</protein>
<dbReference type="InterPro" id="IPR036485">
    <property type="entry name" value="Glu_synth_asu_C_sf"/>
</dbReference>
<name>A0A0F9LAP6_9ZZZZ</name>
<dbReference type="AlphaFoldDB" id="A0A0F9LAP6"/>
<dbReference type="GO" id="GO:0046914">
    <property type="term" value="F:transition metal ion binding"/>
    <property type="evidence" value="ECO:0007669"/>
    <property type="project" value="InterPro"/>
</dbReference>
<comment type="caution">
    <text evidence="1">The sequence shown here is derived from an EMBL/GenBank/DDBJ whole genome shotgun (WGS) entry which is preliminary data.</text>
</comment>
<dbReference type="InterPro" id="IPR017550">
    <property type="entry name" value="Formylmethanofuran_DH_suC"/>
</dbReference>
<gene>
    <name evidence="1" type="ORF">LCGC14_1238090</name>
</gene>
<organism evidence="1">
    <name type="scientific">marine sediment metagenome</name>
    <dbReference type="NCBI Taxonomy" id="412755"/>
    <lineage>
        <taxon>unclassified sequences</taxon>
        <taxon>metagenomes</taxon>
        <taxon>ecological metagenomes</taxon>
    </lineage>
</organism>
<evidence type="ECO:0008006" key="2">
    <source>
        <dbReference type="Google" id="ProtNLM"/>
    </source>
</evidence>
<reference evidence="1" key="1">
    <citation type="journal article" date="2015" name="Nature">
        <title>Complex archaea that bridge the gap between prokaryotes and eukaryotes.</title>
        <authorList>
            <person name="Spang A."/>
            <person name="Saw J.H."/>
            <person name="Jorgensen S.L."/>
            <person name="Zaremba-Niedzwiedzka K."/>
            <person name="Martijn J."/>
            <person name="Lind A.E."/>
            <person name="van Eijk R."/>
            <person name="Schleper C."/>
            <person name="Guy L."/>
            <person name="Ettema T.J."/>
        </authorList>
    </citation>
    <scope>NUCLEOTIDE SEQUENCE</scope>
</reference>
<accession>A0A0F9LAP6</accession>
<dbReference type="Gene3D" id="2.160.20.60">
    <property type="entry name" value="Glutamate synthase, alpha subunit, C-terminal domain"/>
    <property type="match status" value="2"/>
</dbReference>
<sequence length="283" mass="30405">MVEIKLKLKNTPKFPLEAEIISTDKFANKTATEIKKLKVYHGNEEKEIGDYFDVSGEAGDMGELKITIEGDLSKVKRIGEKMTGGEIIIHGDVGMHVGSQMTGGKIVVNGNADDWAGAMLKGGELEITGDAGHYVGAAYRGFWKGMENGIIRVKGKIGNEALTWVRGSKPGKKFPTLICGGAGSFLGIHSHGGTIIVEGNCDRCVGADQVRGTIVVKGKISRILPSYIKLGEVNEIELMNGDKITGKFIEYSGDHSVVKNHSKIDKKTGQISNSSNGRLFVKA</sequence>
<dbReference type="GO" id="GO:0018493">
    <property type="term" value="F:formylmethanofuran dehydrogenase activity"/>
    <property type="evidence" value="ECO:0007669"/>
    <property type="project" value="InterPro"/>
</dbReference>
<dbReference type="EMBL" id="LAZR01006665">
    <property type="protein sequence ID" value="KKM90488.1"/>
    <property type="molecule type" value="Genomic_DNA"/>
</dbReference>
<dbReference type="PANTHER" id="PTHR39673">
    <property type="entry name" value="TUNGSTEN FORMYLMETHANOFURAN DEHYDROGENASE, SUBUNIT C (FWDC)"/>
    <property type="match status" value="1"/>
</dbReference>
<evidence type="ECO:0000313" key="1">
    <source>
        <dbReference type="EMBL" id="KKM90488.1"/>
    </source>
</evidence>
<dbReference type="NCBIfam" id="TIGR03122">
    <property type="entry name" value="one_C_dehyd_C"/>
    <property type="match status" value="1"/>
</dbReference>
<dbReference type="CDD" id="cd00980">
    <property type="entry name" value="FwdC/FmdC"/>
    <property type="match status" value="1"/>
</dbReference>
<dbReference type="SUPFAM" id="SSF69336">
    <property type="entry name" value="Alpha subunit of glutamate synthase, C-terminal domain"/>
    <property type="match status" value="1"/>
</dbReference>
<dbReference type="GO" id="GO:0015948">
    <property type="term" value="P:methanogenesis"/>
    <property type="evidence" value="ECO:0007669"/>
    <property type="project" value="InterPro"/>
</dbReference>
<proteinExistence type="predicted"/>